<keyword evidence="1" id="KW-0732">Signal</keyword>
<dbReference type="Proteomes" id="UP001142489">
    <property type="component" value="Unassembled WGS sequence"/>
</dbReference>
<evidence type="ECO:0000313" key="3">
    <source>
        <dbReference type="Proteomes" id="UP001142489"/>
    </source>
</evidence>
<protein>
    <recommendedName>
        <fullName evidence="4">Beta-defensin</fullName>
    </recommendedName>
</protein>
<dbReference type="EMBL" id="JAPFRF010000002">
    <property type="protein sequence ID" value="KAJ7341311.1"/>
    <property type="molecule type" value="Genomic_DNA"/>
</dbReference>
<keyword evidence="3" id="KW-1185">Reference proteome</keyword>
<reference evidence="2" key="1">
    <citation type="journal article" date="2023" name="DNA Res.">
        <title>Chromosome-level genome assembly of Phrynocephalus forsythii using third-generation DNA sequencing and Hi-C analysis.</title>
        <authorList>
            <person name="Qi Y."/>
            <person name="Zhao W."/>
            <person name="Zhao Y."/>
            <person name="Niu C."/>
            <person name="Cao S."/>
            <person name="Zhang Y."/>
        </authorList>
    </citation>
    <scope>NUCLEOTIDE SEQUENCE</scope>
    <source>
        <tissue evidence="2">Muscle</tissue>
    </source>
</reference>
<name>A0A9Q0Y3S4_9SAUR</name>
<feature type="signal peptide" evidence="1">
    <location>
        <begin position="1"/>
        <end position="19"/>
    </location>
</feature>
<sequence length="120" mass="13707">MSFLLISPLAFLLFHQTTAQHISLDVNQRKCEEAGGRCSGEMCIPPDQTLFYCYKGSACCLRSKGESQPSVLRFFRTHEECEALGGLCYINLKKRPECWGPRYIMLGSCFPRHTCCKRPY</sequence>
<dbReference type="AlphaFoldDB" id="A0A9Q0Y3S4"/>
<evidence type="ECO:0000313" key="2">
    <source>
        <dbReference type="EMBL" id="KAJ7341311.1"/>
    </source>
</evidence>
<organism evidence="2 3">
    <name type="scientific">Phrynocephalus forsythii</name>
    <dbReference type="NCBI Taxonomy" id="171643"/>
    <lineage>
        <taxon>Eukaryota</taxon>
        <taxon>Metazoa</taxon>
        <taxon>Chordata</taxon>
        <taxon>Craniata</taxon>
        <taxon>Vertebrata</taxon>
        <taxon>Euteleostomi</taxon>
        <taxon>Lepidosauria</taxon>
        <taxon>Squamata</taxon>
        <taxon>Bifurcata</taxon>
        <taxon>Unidentata</taxon>
        <taxon>Episquamata</taxon>
        <taxon>Toxicofera</taxon>
        <taxon>Iguania</taxon>
        <taxon>Acrodonta</taxon>
        <taxon>Agamidae</taxon>
        <taxon>Agaminae</taxon>
        <taxon>Phrynocephalus</taxon>
    </lineage>
</organism>
<comment type="caution">
    <text evidence="2">The sequence shown here is derived from an EMBL/GenBank/DDBJ whole genome shotgun (WGS) entry which is preliminary data.</text>
</comment>
<gene>
    <name evidence="2" type="ORF">JRQ81_005260</name>
</gene>
<proteinExistence type="predicted"/>
<accession>A0A9Q0Y3S4</accession>
<feature type="chain" id="PRO_5040236179" description="Beta-defensin" evidence="1">
    <location>
        <begin position="20"/>
        <end position="120"/>
    </location>
</feature>
<evidence type="ECO:0000256" key="1">
    <source>
        <dbReference type="SAM" id="SignalP"/>
    </source>
</evidence>
<evidence type="ECO:0008006" key="4">
    <source>
        <dbReference type="Google" id="ProtNLM"/>
    </source>
</evidence>